<dbReference type="Gene3D" id="3.40.800.20">
    <property type="entry name" value="Histone deacetylase domain"/>
    <property type="match status" value="1"/>
</dbReference>
<dbReference type="InterPro" id="IPR037138">
    <property type="entry name" value="His_deacetylse_dom_sf"/>
</dbReference>
<dbReference type="CDD" id="cd09992">
    <property type="entry name" value="HDAC_classII"/>
    <property type="match status" value="1"/>
</dbReference>
<dbReference type="eggNOG" id="COG0123">
    <property type="taxonomic scope" value="Bacteria"/>
</dbReference>
<protein>
    <submittedName>
        <fullName evidence="3">Histone deacetylase superfamily</fullName>
    </submittedName>
</protein>
<name>A0LQM2_SYNFM</name>
<dbReference type="Pfam" id="PF00850">
    <property type="entry name" value="Hist_deacetyl"/>
    <property type="match status" value="1"/>
</dbReference>
<reference evidence="3 4" key="1">
    <citation type="submission" date="2006-10" db="EMBL/GenBank/DDBJ databases">
        <title>Complete sequence of Syntrophobacter fumaroxidans MPOB.</title>
        <authorList>
            <consortium name="US DOE Joint Genome Institute"/>
            <person name="Copeland A."/>
            <person name="Lucas S."/>
            <person name="Lapidus A."/>
            <person name="Barry K."/>
            <person name="Detter J.C."/>
            <person name="Glavina del Rio T."/>
            <person name="Hammon N."/>
            <person name="Israni S."/>
            <person name="Pitluck S."/>
            <person name="Goltsman E.G."/>
            <person name="Martinez M."/>
            <person name="Schmutz J."/>
            <person name="Larimer F."/>
            <person name="Land M."/>
            <person name="Hauser L."/>
            <person name="Kyrpides N."/>
            <person name="Kim E."/>
            <person name="Boone D.R."/>
            <person name="Brockman F."/>
            <person name="Culley D."/>
            <person name="Ferry J."/>
            <person name="Gunsalus R."/>
            <person name="McInerney M.J."/>
            <person name="Morrison M."/>
            <person name="Plugge C."/>
            <person name="Rohlin L."/>
            <person name="Scholten J."/>
            <person name="Sieber J."/>
            <person name="Stams A.J.M."/>
            <person name="Worm P."/>
            <person name="Henstra A.M."/>
            <person name="Richardson P."/>
        </authorList>
    </citation>
    <scope>NUCLEOTIDE SEQUENCE [LARGE SCALE GENOMIC DNA]</scope>
    <source>
        <strain evidence="4">DSM 10017 / MPOB</strain>
    </source>
</reference>
<evidence type="ECO:0000313" key="3">
    <source>
        <dbReference type="EMBL" id="ABK19724.1"/>
    </source>
</evidence>
<dbReference type="KEGG" id="sfu:Sfum_4058"/>
<dbReference type="InParanoid" id="A0LQM2"/>
<dbReference type="SUPFAM" id="SSF52768">
    <property type="entry name" value="Arginase/deacetylase"/>
    <property type="match status" value="1"/>
</dbReference>
<dbReference type="PRINTS" id="PR01270">
    <property type="entry name" value="HDASUPER"/>
</dbReference>
<accession>A0LQM2</accession>
<dbReference type="InterPro" id="IPR000286">
    <property type="entry name" value="HDACs"/>
</dbReference>
<dbReference type="GO" id="GO:0040029">
    <property type="term" value="P:epigenetic regulation of gene expression"/>
    <property type="evidence" value="ECO:0007669"/>
    <property type="project" value="TreeGrafter"/>
</dbReference>
<evidence type="ECO:0000259" key="2">
    <source>
        <dbReference type="Pfam" id="PF00850"/>
    </source>
</evidence>
<dbReference type="AlphaFoldDB" id="A0LQM2"/>
<organism evidence="3 4">
    <name type="scientific">Syntrophobacter fumaroxidans (strain DSM 10017 / MPOB)</name>
    <dbReference type="NCBI Taxonomy" id="335543"/>
    <lineage>
        <taxon>Bacteria</taxon>
        <taxon>Pseudomonadati</taxon>
        <taxon>Thermodesulfobacteriota</taxon>
        <taxon>Syntrophobacteria</taxon>
        <taxon>Syntrophobacterales</taxon>
        <taxon>Syntrophobacteraceae</taxon>
        <taxon>Syntrophobacter</taxon>
    </lineage>
</organism>
<dbReference type="RefSeq" id="WP_011700837.1">
    <property type="nucleotide sequence ID" value="NC_008554.1"/>
</dbReference>
<dbReference type="OrthoDB" id="9808367at2"/>
<comment type="similarity">
    <text evidence="1">Belongs to the histone deacetylase family.</text>
</comment>
<proteinExistence type="inferred from homology"/>
<dbReference type="Proteomes" id="UP000001784">
    <property type="component" value="Chromosome"/>
</dbReference>
<dbReference type="PANTHER" id="PTHR10625:SF10">
    <property type="entry name" value="HISTONE DEACETYLASE HDAC1"/>
    <property type="match status" value="1"/>
</dbReference>
<dbReference type="InterPro" id="IPR023696">
    <property type="entry name" value="Ureohydrolase_dom_sf"/>
</dbReference>
<dbReference type="GO" id="GO:0004407">
    <property type="term" value="F:histone deacetylase activity"/>
    <property type="evidence" value="ECO:0007669"/>
    <property type="project" value="TreeGrafter"/>
</dbReference>
<evidence type="ECO:0000256" key="1">
    <source>
        <dbReference type="ARBA" id="ARBA00005947"/>
    </source>
</evidence>
<dbReference type="HOGENOM" id="CLU_007727_8_0_7"/>
<sequence>MLTSKTRTGVVFFPAFDWAISATHPEREERLLYTQDQVFEEGLLDIEGVIEFKPDLATVDDIKRVHFCVPDEMSVVTESHLISAGGAKTVGIQVMEKHIERGFALVRPPGHHAMRVVHGARGFCNVNIEAIMIEYLRKAYGIDRVAIVDTDCHHGDGTQDIYWHDPDTLFISLHQDGRTLYPGSGFHYEIGGPTAAGMTVNIPLPPRTSEEGFLYVLDQAVLPILEDFKPELIVNSAGQDNHYTDPITNMSFCAQGYAELTRRLKADIAVLEGGYSIEGALPYVNVGILLAMAGLDFSQVREPDYQPDKIRQSGEVTKHIHRVVEEVLAGWKKAPEIRKKQLSGRKFAERERSIYYDTDNILESQRETLRVCPDCSGVLSIDSSTDTGYHILAVHIPRKACKECVDQGVKWYDSADARRFNRIFLQDRMNDQYLVRKG</sequence>
<gene>
    <name evidence="3" type="ordered locus">Sfum_4058</name>
</gene>
<dbReference type="STRING" id="335543.Sfum_4058"/>
<dbReference type="EMBL" id="CP000478">
    <property type="protein sequence ID" value="ABK19724.1"/>
    <property type="molecule type" value="Genomic_DNA"/>
</dbReference>
<dbReference type="InterPro" id="IPR023801">
    <property type="entry name" value="His_deacetylse_dom"/>
</dbReference>
<dbReference type="PANTHER" id="PTHR10625">
    <property type="entry name" value="HISTONE DEACETYLASE HDAC1-RELATED"/>
    <property type="match status" value="1"/>
</dbReference>
<feature type="domain" description="Histone deacetylase" evidence="2">
    <location>
        <begin position="78"/>
        <end position="278"/>
    </location>
</feature>
<evidence type="ECO:0000313" key="4">
    <source>
        <dbReference type="Proteomes" id="UP000001784"/>
    </source>
</evidence>
<keyword evidence="4" id="KW-1185">Reference proteome</keyword>